<dbReference type="GO" id="GO:0003830">
    <property type="term" value="F:beta-1,4-mannosylglycoprotein 4-beta-N-acetylglucosaminyltransferase activity"/>
    <property type="evidence" value="ECO:0007669"/>
    <property type="project" value="UniProtKB-EC"/>
</dbReference>
<dbReference type="GO" id="GO:0016020">
    <property type="term" value="C:membrane"/>
    <property type="evidence" value="ECO:0007669"/>
    <property type="project" value="InterPro"/>
</dbReference>
<dbReference type="GO" id="GO:0006044">
    <property type="term" value="P:N-acetylglucosamine metabolic process"/>
    <property type="evidence" value="ECO:0007669"/>
    <property type="project" value="TreeGrafter"/>
</dbReference>
<keyword evidence="2" id="KW-1185">Reference proteome</keyword>
<name>A0A7W9L320_9HYPH</name>
<keyword evidence="1" id="KW-0328">Glycosyltransferase</keyword>
<dbReference type="PANTHER" id="PTHR12224">
    <property type="entry name" value="BETA-1,4-MANNOSYL-GLYCOPROTEIN BETA-1,4-N-ACETYLGLUCOSAMINYL-TRANSFERASE"/>
    <property type="match status" value="1"/>
</dbReference>
<evidence type="ECO:0000313" key="1">
    <source>
        <dbReference type="EMBL" id="MBB5754071.1"/>
    </source>
</evidence>
<keyword evidence="1" id="KW-0808">Transferase</keyword>
<gene>
    <name evidence="1" type="ORF">GGQ63_003146</name>
</gene>
<dbReference type="PANTHER" id="PTHR12224:SF0">
    <property type="entry name" value="BETA-1,4-MANNOSYL-GLYCOPROTEIN 4-BETA-N-ACETYLGLUCOSAMINYLTRANSFERASE"/>
    <property type="match status" value="1"/>
</dbReference>
<sequence>MSGAAGVPRVFDCFPFFNELDLLEIRLNELSAVVDRFVLVEARSTFAGAAKPLHFAQNRERFAPFLDRIHHIVLEDLPSAERAGWPRQDRQRDALAAGLAEAGPDDLVLLSDVDEIPRASAVARAAARPADRPEIVCFELRMFNYFINLETDSRWLRSGPRAVRRKFLGRPSALRSVRGPADNPLRDTLRAWRAARAMGRPMHRVVERDAGWHFTYLGGPEAVHEKLVSFLGSERIDPADLDLGALARRIAASRPMIRRRAAQLVARALDDSFPEHLRRNVDRFGHLIAPLPAG</sequence>
<organism evidence="1 2">
    <name type="scientific">Prosthecomicrobium pneumaticum</name>
    <dbReference type="NCBI Taxonomy" id="81895"/>
    <lineage>
        <taxon>Bacteria</taxon>
        <taxon>Pseudomonadati</taxon>
        <taxon>Pseudomonadota</taxon>
        <taxon>Alphaproteobacteria</taxon>
        <taxon>Hyphomicrobiales</taxon>
        <taxon>Kaistiaceae</taxon>
        <taxon>Prosthecomicrobium</taxon>
    </lineage>
</organism>
<dbReference type="AlphaFoldDB" id="A0A7W9L320"/>
<dbReference type="EC" id="2.4.1.144" evidence="1"/>
<comment type="caution">
    <text evidence="1">The sequence shown here is derived from an EMBL/GenBank/DDBJ whole genome shotgun (WGS) entry which is preliminary data.</text>
</comment>
<reference evidence="1 2" key="1">
    <citation type="submission" date="2020-08" db="EMBL/GenBank/DDBJ databases">
        <title>Genomic Encyclopedia of Type Strains, Phase IV (KMG-IV): sequencing the most valuable type-strain genomes for metagenomic binning, comparative biology and taxonomic classification.</title>
        <authorList>
            <person name="Goeker M."/>
        </authorList>
    </citation>
    <scope>NUCLEOTIDE SEQUENCE [LARGE SCALE GENOMIC DNA]</scope>
    <source>
        <strain evidence="1 2">DSM 16268</strain>
    </source>
</reference>
<dbReference type="Proteomes" id="UP000523821">
    <property type="component" value="Unassembled WGS sequence"/>
</dbReference>
<accession>A0A7W9L320</accession>
<proteinExistence type="predicted"/>
<dbReference type="Pfam" id="PF04724">
    <property type="entry name" value="Glyco_transf_17"/>
    <property type="match status" value="1"/>
</dbReference>
<dbReference type="EMBL" id="JACHOO010000006">
    <property type="protein sequence ID" value="MBB5754071.1"/>
    <property type="molecule type" value="Genomic_DNA"/>
</dbReference>
<protein>
    <submittedName>
        <fullName evidence="1">Beta-1,4-mannosyl-glycoprotein beta-1,4-N-acetylglucosaminyltransferase</fullName>
        <ecNumber evidence="1">2.4.1.144</ecNumber>
    </submittedName>
</protein>
<dbReference type="InterPro" id="IPR006813">
    <property type="entry name" value="Glyco_trans_17"/>
</dbReference>
<evidence type="ECO:0000313" key="2">
    <source>
        <dbReference type="Proteomes" id="UP000523821"/>
    </source>
</evidence>
<dbReference type="RefSeq" id="WP_183857439.1">
    <property type="nucleotide sequence ID" value="NZ_JACHOO010000006.1"/>
</dbReference>